<organism evidence="2 3">
    <name type="scientific">Ancylobacter oerskovii</name>
    <dbReference type="NCBI Taxonomy" id="459519"/>
    <lineage>
        <taxon>Bacteria</taxon>
        <taxon>Pseudomonadati</taxon>
        <taxon>Pseudomonadota</taxon>
        <taxon>Alphaproteobacteria</taxon>
        <taxon>Hyphomicrobiales</taxon>
        <taxon>Xanthobacteraceae</taxon>
        <taxon>Ancylobacter</taxon>
    </lineage>
</organism>
<evidence type="ECO:0000313" key="2">
    <source>
        <dbReference type="EMBL" id="MFD2142064.1"/>
    </source>
</evidence>
<evidence type="ECO:0000259" key="1">
    <source>
        <dbReference type="Pfam" id="PF04965"/>
    </source>
</evidence>
<protein>
    <submittedName>
        <fullName evidence="2">GPW/gp25 family protein</fullName>
    </submittedName>
</protein>
<dbReference type="Proteomes" id="UP001597299">
    <property type="component" value="Unassembled WGS sequence"/>
</dbReference>
<keyword evidence="3" id="KW-1185">Reference proteome</keyword>
<proteinExistence type="predicted"/>
<dbReference type="SUPFAM" id="SSF160719">
    <property type="entry name" value="gpW/gp25-like"/>
    <property type="match status" value="1"/>
</dbReference>
<gene>
    <name evidence="2" type="ORF">ACFSNC_16780</name>
</gene>
<dbReference type="InterPro" id="IPR007048">
    <property type="entry name" value="IraD/Gp25-like"/>
</dbReference>
<name>A0ABW4Z0P5_9HYPH</name>
<sequence>MHLAYPFHFDGRARTAQAGDDEHIRQQIEQVLFTAPGERVNRPDFGSGVLQLVFAPNSQELAATVQFLVQGALQQWLGDLIVVDAVEIEAEDARLTVRIAYLNRRTQQRAAADFVREVPAP</sequence>
<dbReference type="RefSeq" id="WP_213351536.1">
    <property type="nucleotide sequence ID" value="NZ_JAHBGB010000006.1"/>
</dbReference>
<reference evidence="3" key="1">
    <citation type="journal article" date="2019" name="Int. J. Syst. Evol. Microbiol.">
        <title>The Global Catalogue of Microorganisms (GCM) 10K type strain sequencing project: providing services to taxonomists for standard genome sequencing and annotation.</title>
        <authorList>
            <consortium name="The Broad Institute Genomics Platform"/>
            <consortium name="The Broad Institute Genome Sequencing Center for Infectious Disease"/>
            <person name="Wu L."/>
            <person name="Ma J."/>
        </authorList>
    </citation>
    <scope>NUCLEOTIDE SEQUENCE [LARGE SCALE GENOMIC DNA]</scope>
    <source>
        <strain evidence="3">CCM 7435</strain>
    </source>
</reference>
<dbReference type="EMBL" id="JBHUHD010000001">
    <property type="protein sequence ID" value="MFD2142064.1"/>
    <property type="molecule type" value="Genomic_DNA"/>
</dbReference>
<accession>A0ABW4Z0P5</accession>
<evidence type="ECO:0000313" key="3">
    <source>
        <dbReference type="Proteomes" id="UP001597299"/>
    </source>
</evidence>
<comment type="caution">
    <text evidence="2">The sequence shown here is derived from an EMBL/GenBank/DDBJ whole genome shotgun (WGS) entry which is preliminary data.</text>
</comment>
<dbReference type="Gene3D" id="3.10.450.40">
    <property type="match status" value="1"/>
</dbReference>
<dbReference type="Pfam" id="PF04965">
    <property type="entry name" value="GPW_gp25"/>
    <property type="match status" value="1"/>
</dbReference>
<feature type="domain" description="IraD/Gp25-like" evidence="1">
    <location>
        <begin position="20"/>
        <end position="107"/>
    </location>
</feature>